<gene>
    <name evidence="2" type="ORF">C7460_10680</name>
</gene>
<dbReference type="OrthoDB" id="980971at2"/>
<evidence type="ECO:0000313" key="3">
    <source>
        <dbReference type="Proteomes" id="UP000256779"/>
    </source>
</evidence>
<sequence>MLKNRIYTLSLCLLLSLFFASCGSSSDDPKTAQELTIEALQGTWTLDASQSVFANTGLDGSDLTVNISETGFTLSGSITSYVSGGTYTVSEAGALADLAVALESADLELSGNPSIQINDALTQITVAFSTKQADSRVAGLGEFKFVFVKSE</sequence>
<dbReference type="AlphaFoldDB" id="A0A3D9L3V2"/>
<feature type="chain" id="PRO_5017715817" description="Lipocalin-like protein" evidence="1">
    <location>
        <begin position="27"/>
        <end position="151"/>
    </location>
</feature>
<dbReference type="RefSeq" id="WP_115867666.1">
    <property type="nucleotide sequence ID" value="NZ_QREG01000006.1"/>
</dbReference>
<evidence type="ECO:0008006" key="4">
    <source>
        <dbReference type="Google" id="ProtNLM"/>
    </source>
</evidence>
<feature type="signal peptide" evidence="1">
    <location>
        <begin position="1"/>
        <end position="26"/>
    </location>
</feature>
<dbReference type="EMBL" id="QREG01000006">
    <property type="protein sequence ID" value="REE00141.1"/>
    <property type="molecule type" value="Genomic_DNA"/>
</dbReference>
<dbReference type="PROSITE" id="PS51257">
    <property type="entry name" value="PROKAR_LIPOPROTEIN"/>
    <property type="match status" value="1"/>
</dbReference>
<keyword evidence="3" id="KW-1185">Reference proteome</keyword>
<comment type="caution">
    <text evidence="2">The sequence shown here is derived from an EMBL/GenBank/DDBJ whole genome shotgun (WGS) entry which is preliminary data.</text>
</comment>
<proteinExistence type="predicted"/>
<evidence type="ECO:0000256" key="1">
    <source>
        <dbReference type="SAM" id="SignalP"/>
    </source>
</evidence>
<keyword evidence="1" id="KW-0732">Signal</keyword>
<name>A0A3D9L3V2_MARFU</name>
<protein>
    <recommendedName>
        <fullName evidence="4">Lipocalin-like protein</fullName>
    </recommendedName>
</protein>
<reference evidence="2 3" key="1">
    <citation type="submission" date="2018-07" db="EMBL/GenBank/DDBJ databases">
        <title>Genomic Encyclopedia of Type Strains, Phase IV (KMG-IV): sequencing the most valuable type-strain genomes for metagenomic binning, comparative biology and taxonomic classification.</title>
        <authorList>
            <person name="Goeker M."/>
        </authorList>
    </citation>
    <scope>NUCLEOTIDE SEQUENCE [LARGE SCALE GENOMIC DNA]</scope>
    <source>
        <strain evidence="2 3">DSM 4134</strain>
    </source>
</reference>
<accession>A0A3D9L3V2</accession>
<evidence type="ECO:0000313" key="2">
    <source>
        <dbReference type="EMBL" id="REE00141.1"/>
    </source>
</evidence>
<organism evidence="2 3">
    <name type="scientific">Marinoscillum furvescens DSM 4134</name>
    <dbReference type="NCBI Taxonomy" id="1122208"/>
    <lineage>
        <taxon>Bacteria</taxon>
        <taxon>Pseudomonadati</taxon>
        <taxon>Bacteroidota</taxon>
        <taxon>Cytophagia</taxon>
        <taxon>Cytophagales</taxon>
        <taxon>Reichenbachiellaceae</taxon>
        <taxon>Marinoscillum</taxon>
    </lineage>
</organism>
<dbReference type="Proteomes" id="UP000256779">
    <property type="component" value="Unassembled WGS sequence"/>
</dbReference>